<reference evidence="2" key="1">
    <citation type="journal article" date="2022" name="Mol. Ecol. Resour.">
        <title>The genomes of chicory, endive, great burdock and yacon provide insights into Asteraceae palaeo-polyploidization history and plant inulin production.</title>
        <authorList>
            <person name="Fan W."/>
            <person name="Wang S."/>
            <person name="Wang H."/>
            <person name="Wang A."/>
            <person name="Jiang F."/>
            <person name="Liu H."/>
            <person name="Zhao H."/>
            <person name="Xu D."/>
            <person name="Zhang Y."/>
        </authorList>
    </citation>
    <scope>NUCLEOTIDE SEQUENCE [LARGE SCALE GENOMIC DNA]</scope>
    <source>
        <strain evidence="2">cv. Niubang</strain>
    </source>
</reference>
<dbReference type="Proteomes" id="UP001055879">
    <property type="component" value="Linkage Group LG07"/>
</dbReference>
<protein>
    <submittedName>
        <fullName evidence="1">Uncharacterized protein</fullName>
    </submittedName>
</protein>
<organism evidence="1 2">
    <name type="scientific">Arctium lappa</name>
    <name type="common">Greater burdock</name>
    <name type="synonym">Lappa major</name>
    <dbReference type="NCBI Taxonomy" id="4217"/>
    <lineage>
        <taxon>Eukaryota</taxon>
        <taxon>Viridiplantae</taxon>
        <taxon>Streptophyta</taxon>
        <taxon>Embryophyta</taxon>
        <taxon>Tracheophyta</taxon>
        <taxon>Spermatophyta</taxon>
        <taxon>Magnoliopsida</taxon>
        <taxon>eudicotyledons</taxon>
        <taxon>Gunneridae</taxon>
        <taxon>Pentapetalae</taxon>
        <taxon>asterids</taxon>
        <taxon>campanulids</taxon>
        <taxon>Asterales</taxon>
        <taxon>Asteraceae</taxon>
        <taxon>Carduoideae</taxon>
        <taxon>Cardueae</taxon>
        <taxon>Arctiinae</taxon>
        <taxon>Arctium</taxon>
    </lineage>
</organism>
<keyword evidence="2" id="KW-1185">Reference proteome</keyword>
<sequence>MNPESVLRGEIALPRETNVYSFTRITMNHELTKQVYTKTRKLDIDHDEEVKLYTSKPRAMHLILAINGASKIEETKEKS</sequence>
<dbReference type="EMBL" id="CM042053">
    <property type="protein sequence ID" value="KAI3716020.1"/>
    <property type="molecule type" value="Genomic_DNA"/>
</dbReference>
<evidence type="ECO:0000313" key="2">
    <source>
        <dbReference type="Proteomes" id="UP001055879"/>
    </source>
</evidence>
<comment type="caution">
    <text evidence="1">The sequence shown here is derived from an EMBL/GenBank/DDBJ whole genome shotgun (WGS) entry which is preliminary data.</text>
</comment>
<reference evidence="1 2" key="2">
    <citation type="journal article" date="2022" name="Mol. Ecol. Resour.">
        <title>The genomes of chicory, endive, great burdock and yacon provide insights into Asteraceae paleo-polyploidization history and plant inulin production.</title>
        <authorList>
            <person name="Fan W."/>
            <person name="Wang S."/>
            <person name="Wang H."/>
            <person name="Wang A."/>
            <person name="Jiang F."/>
            <person name="Liu H."/>
            <person name="Zhao H."/>
            <person name="Xu D."/>
            <person name="Zhang Y."/>
        </authorList>
    </citation>
    <scope>NUCLEOTIDE SEQUENCE [LARGE SCALE GENOMIC DNA]</scope>
    <source>
        <strain evidence="2">cv. Niubang</strain>
    </source>
</reference>
<accession>A0ACB9B5Q7</accession>
<name>A0ACB9B5Q7_ARCLA</name>
<proteinExistence type="predicted"/>
<gene>
    <name evidence="1" type="ORF">L6452_23061</name>
</gene>
<evidence type="ECO:0000313" key="1">
    <source>
        <dbReference type="EMBL" id="KAI3716020.1"/>
    </source>
</evidence>